<feature type="chain" id="PRO_5039712955" description="YusW-like protein" evidence="2">
    <location>
        <begin position="25"/>
        <end position="209"/>
    </location>
</feature>
<feature type="region of interest" description="Disordered" evidence="1">
    <location>
        <begin position="26"/>
        <end position="105"/>
    </location>
</feature>
<dbReference type="Proteomes" id="UP000182347">
    <property type="component" value="Unassembled WGS sequence"/>
</dbReference>
<feature type="signal peptide" evidence="2">
    <location>
        <begin position="1"/>
        <end position="24"/>
    </location>
</feature>
<organism evidence="3 4">
    <name type="scientific">Sediminibacillus halophilus</name>
    <dbReference type="NCBI Taxonomy" id="482461"/>
    <lineage>
        <taxon>Bacteria</taxon>
        <taxon>Bacillati</taxon>
        <taxon>Bacillota</taxon>
        <taxon>Bacilli</taxon>
        <taxon>Bacillales</taxon>
        <taxon>Bacillaceae</taxon>
        <taxon>Sediminibacillus</taxon>
    </lineage>
</organism>
<keyword evidence="4" id="KW-1185">Reference proteome</keyword>
<evidence type="ECO:0000256" key="1">
    <source>
        <dbReference type="SAM" id="MobiDB-lite"/>
    </source>
</evidence>
<keyword evidence="2" id="KW-0732">Signal</keyword>
<evidence type="ECO:0000256" key="2">
    <source>
        <dbReference type="SAM" id="SignalP"/>
    </source>
</evidence>
<dbReference type="EMBL" id="FNHF01000005">
    <property type="protein sequence ID" value="SDM80801.1"/>
    <property type="molecule type" value="Genomic_DNA"/>
</dbReference>
<evidence type="ECO:0000313" key="3">
    <source>
        <dbReference type="EMBL" id="SDM80801.1"/>
    </source>
</evidence>
<protein>
    <recommendedName>
        <fullName evidence="5">YusW-like protein</fullName>
    </recommendedName>
</protein>
<sequence length="209" mass="23869">MNKMKFFSWIMVALLLLIALGACSKANDETSSTPDTSTKEESVDSSNTPDEDSNDQDNKKQEEEDETESEAEKNQNNSEADHESDTETPDEQTEAYMDESASNRKDIEDYLNEKYAIENTHYTTETWQNEDTGETEYMVKILPDTKESDEEITGALKNGETDERIDTMMNLAEKIMDDLTEKNNNIHVDSVNYVSYDGEYGLTLIQDYK</sequence>
<accession>A0A1G9W9A0</accession>
<evidence type="ECO:0008006" key="5">
    <source>
        <dbReference type="Google" id="ProtNLM"/>
    </source>
</evidence>
<dbReference type="PROSITE" id="PS51257">
    <property type="entry name" value="PROKAR_LIPOPROTEIN"/>
    <property type="match status" value="1"/>
</dbReference>
<dbReference type="STRING" id="482461.SAMN05216244_3470"/>
<feature type="compositionally biased region" description="Acidic residues" evidence="1">
    <location>
        <begin position="86"/>
        <end position="97"/>
    </location>
</feature>
<proteinExistence type="predicted"/>
<gene>
    <name evidence="3" type="ORF">SAMN05216244_3470</name>
</gene>
<dbReference type="OrthoDB" id="2974384at2"/>
<dbReference type="RefSeq" id="WP_074600511.1">
    <property type="nucleotide sequence ID" value="NZ_FNHF01000005.1"/>
</dbReference>
<name>A0A1G9W9A0_9BACI</name>
<dbReference type="AlphaFoldDB" id="A0A1G9W9A0"/>
<evidence type="ECO:0000313" key="4">
    <source>
        <dbReference type="Proteomes" id="UP000182347"/>
    </source>
</evidence>
<reference evidence="4" key="1">
    <citation type="submission" date="2016-10" db="EMBL/GenBank/DDBJ databases">
        <authorList>
            <person name="Varghese N."/>
            <person name="Submissions S."/>
        </authorList>
    </citation>
    <scope>NUCLEOTIDE SEQUENCE [LARGE SCALE GENOMIC DNA]</scope>
    <source>
        <strain evidence="4">CGMCC 1.6199</strain>
    </source>
</reference>